<comment type="caution">
    <text evidence="1">The sequence shown here is derived from an EMBL/GenBank/DDBJ whole genome shotgun (WGS) entry which is preliminary data.</text>
</comment>
<dbReference type="AlphaFoldDB" id="A0AAV4WZ96"/>
<organism evidence="1 2">
    <name type="scientific">Caerostris extrusa</name>
    <name type="common">Bark spider</name>
    <name type="synonym">Caerostris bankana</name>
    <dbReference type="NCBI Taxonomy" id="172846"/>
    <lineage>
        <taxon>Eukaryota</taxon>
        <taxon>Metazoa</taxon>
        <taxon>Ecdysozoa</taxon>
        <taxon>Arthropoda</taxon>
        <taxon>Chelicerata</taxon>
        <taxon>Arachnida</taxon>
        <taxon>Araneae</taxon>
        <taxon>Araneomorphae</taxon>
        <taxon>Entelegynae</taxon>
        <taxon>Araneoidea</taxon>
        <taxon>Araneidae</taxon>
        <taxon>Caerostris</taxon>
    </lineage>
</organism>
<evidence type="ECO:0000313" key="1">
    <source>
        <dbReference type="EMBL" id="GIY87673.1"/>
    </source>
</evidence>
<name>A0AAV4WZ96_CAEEX</name>
<dbReference type="Proteomes" id="UP001054945">
    <property type="component" value="Unassembled WGS sequence"/>
</dbReference>
<proteinExistence type="predicted"/>
<evidence type="ECO:0000313" key="2">
    <source>
        <dbReference type="Proteomes" id="UP001054945"/>
    </source>
</evidence>
<gene>
    <name evidence="1" type="ORF">CEXT_432131</name>
</gene>
<dbReference type="EMBL" id="BPLR01016961">
    <property type="protein sequence ID" value="GIY87673.1"/>
    <property type="molecule type" value="Genomic_DNA"/>
</dbReference>
<keyword evidence="2" id="KW-1185">Reference proteome</keyword>
<reference evidence="1 2" key="1">
    <citation type="submission" date="2021-06" db="EMBL/GenBank/DDBJ databases">
        <title>Caerostris extrusa draft genome.</title>
        <authorList>
            <person name="Kono N."/>
            <person name="Arakawa K."/>
        </authorList>
    </citation>
    <scope>NUCLEOTIDE SEQUENCE [LARGE SCALE GENOMIC DNA]</scope>
</reference>
<sequence length="201" mass="23434">MDTHSVPPLQFRCLSKTVILLFNRTDIKKCLLELGRYFLHPHGHLDCIAKRGKELASTLPIPDSVKNALIDVLRSMATEVFDWCIEHRHFISDDFDVFSSFHWRSDGTIDELQTAKSLIQRQDVDVHLRFKIASYHLLIDDAWRLHEEFPNYLNDYFISISDKILISYWERRRPGIFSPISNSEQTLIIDGNCCICHNATD</sequence>
<accession>A0AAV4WZ96</accession>
<protein>
    <submittedName>
        <fullName evidence="1">Uncharacterized protein</fullName>
    </submittedName>
</protein>